<dbReference type="PANTHER" id="PTHR35810">
    <property type="entry name" value="CYTOPLASMIC PROTEIN-RELATED"/>
    <property type="match status" value="1"/>
</dbReference>
<sequence length="329" mass="36807">MNSIIIFESCDQAVQVRLEGETVWLTQTQMAELFGTTADNISLHLKNVYASDELEEIATTEDFSVVRQEGARSVKRQLKHYNLDAIISVGYRVNSTDATRFRQWATNVLRQHLVDGYSLSQRRLKERGIEFKQALDLLSQTLANQQLVSTEGEAVLGVIADYARSWSLLQGYDEQSLTGQTGTQWGMRSLNLSEVLVAIAQLKAELIAKGEATELFGQLRGNGLASSIATIEQGFGDELFYPNVASRAAHLLYLVIKNHPLADGNKRTGSFLFLWYLRLNQHLLSRPVDQLINDNTLVALALLVAESKPDQKELMVKLVQHFVLLNENG</sequence>
<dbReference type="PROSITE" id="PS51459">
    <property type="entry name" value="FIDO"/>
    <property type="match status" value="1"/>
</dbReference>
<feature type="domain" description="Fido" evidence="1">
    <location>
        <begin position="190"/>
        <end position="320"/>
    </location>
</feature>
<evidence type="ECO:0000313" key="3">
    <source>
        <dbReference type="Proteomes" id="UP000831607"/>
    </source>
</evidence>
<dbReference type="Gene3D" id="1.20.120.1870">
    <property type="entry name" value="Fic/DOC protein, Fido domain"/>
    <property type="match status" value="1"/>
</dbReference>
<name>A0ABY4AKD4_9BURK</name>
<proteinExistence type="predicted"/>
<dbReference type="RefSeq" id="WP_243479163.1">
    <property type="nucleotide sequence ID" value="NZ_CP063982.1"/>
</dbReference>
<dbReference type="InterPro" id="IPR011204">
    <property type="entry name" value="Virulence_RhuM-like"/>
</dbReference>
<gene>
    <name evidence="2" type="ORF">DHf2319_02135</name>
</gene>
<evidence type="ECO:0000313" key="2">
    <source>
        <dbReference type="EMBL" id="UOD50751.1"/>
    </source>
</evidence>
<dbReference type="Pfam" id="PF02661">
    <property type="entry name" value="Fic"/>
    <property type="match status" value="1"/>
</dbReference>
<dbReference type="SUPFAM" id="SSF140931">
    <property type="entry name" value="Fic-like"/>
    <property type="match status" value="1"/>
</dbReference>
<dbReference type="Proteomes" id="UP000831607">
    <property type="component" value="Chromosome"/>
</dbReference>
<dbReference type="PANTHER" id="PTHR35810:SF1">
    <property type="entry name" value="CYTOPLASMIC PROTEIN"/>
    <property type="match status" value="1"/>
</dbReference>
<dbReference type="InterPro" id="IPR036597">
    <property type="entry name" value="Fido-like_dom_sf"/>
</dbReference>
<dbReference type="InterPro" id="IPR003812">
    <property type="entry name" value="Fido"/>
</dbReference>
<dbReference type="Pfam" id="PF13310">
    <property type="entry name" value="Virulence_RhuM"/>
    <property type="match status" value="1"/>
</dbReference>
<organism evidence="2 3">
    <name type="scientific">Orrella daihaiensis</name>
    <dbReference type="NCBI Taxonomy" id="2782176"/>
    <lineage>
        <taxon>Bacteria</taxon>
        <taxon>Pseudomonadati</taxon>
        <taxon>Pseudomonadota</taxon>
        <taxon>Betaproteobacteria</taxon>
        <taxon>Burkholderiales</taxon>
        <taxon>Alcaligenaceae</taxon>
        <taxon>Orrella</taxon>
    </lineage>
</organism>
<keyword evidence="3" id="KW-1185">Reference proteome</keyword>
<dbReference type="EMBL" id="CP063982">
    <property type="protein sequence ID" value="UOD50751.1"/>
    <property type="molecule type" value="Genomic_DNA"/>
</dbReference>
<evidence type="ECO:0000259" key="1">
    <source>
        <dbReference type="PROSITE" id="PS51459"/>
    </source>
</evidence>
<dbReference type="InterPro" id="IPR053737">
    <property type="entry name" value="Type_II_TA_Toxin"/>
</dbReference>
<accession>A0ABY4AKD4</accession>
<reference evidence="2 3" key="1">
    <citation type="submission" date="2020-11" db="EMBL/GenBank/DDBJ databases">
        <title>Algicoccus daihaiensis sp.nov., isolated from Daihai Lake in Inner Mongolia.</title>
        <authorList>
            <person name="Kai J."/>
        </authorList>
    </citation>
    <scope>NUCLEOTIDE SEQUENCE [LARGE SCALE GENOMIC DNA]</scope>
    <source>
        <strain evidence="3">f23</strain>
    </source>
</reference>
<protein>
    <submittedName>
        <fullName evidence="2">Virulence protein RhuM/Fic/DOC family protein</fullName>
    </submittedName>
</protein>